<evidence type="ECO:0000256" key="1">
    <source>
        <dbReference type="ARBA" id="ARBA00001400"/>
    </source>
</evidence>
<dbReference type="SMART" id="SM00987">
    <property type="entry name" value="UreE_C"/>
    <property type="match status" value="1"/>
</dbReference>
<dbReference type="AlphaFoldDB" id="A0A9D2SUG3"/>
<name>A0A9D2SUG3_9FIRM</name>
<keyword evidence="6 9" id="KW-0227">DNA damage</keyword>
<dbReference type="SMART" id="SM00986">
    <property type="entry name" value="UDG"/>
    <property type="match status" value="1"/>
</dbReference>
<dbReference type="Proteomes" id="UP000823896">
    <property type="component" value="Unassembled WGS sequence"/>
</dbReference>
<dbReference type="PANTHER" id="PTHR11264">
    <property type="entry name" value="URACIL-DNA GLYCOSYLASE"/>
    <property type="match status" value="1"/>
</dbReference>
<dbReference type="CDD" id="cd10027">
    <property type="entry name" value="UDG-F1-like"/>
    <property type="match status" value="1"/>
</dbReference>
<dbReference type="InterPro" id="IPR005122">
    <property type="entry name" value="Uracil-DNA_glycosylase-like"/>
</dbReference>
<dbReference type="NCBIfam" id="TIGR00628">
    <property type="entry name" value="ung"/>
    <property type="match status" value="1"/>
</dbReference>
<dbReference type="Pfam" id="PF03167">
    <property type="entry name" value="UDG"/>
    <property type="match status" value="1"/>
</dbReference>
<keyword evidence="7 9" id="KW-0378">Hydrolase</keyword>
<dbReference type="SUPFAM" id="SSF52141">
    <property type="entry name" value="Uracil-DNA glycosylase-like"/>
    <property type="match status" value="1"/>
</dbReference>
<dbReference type="EMBL" id="DWWM01000023">
    <property type="protein sequence ID" value="HJC36178.1"/>
    <property type="molecule type" value="Genomic_DNA"/>
</dbReference>
<comment type="caution">
    <text evidence="13">The sequence shown here is derived from an EMBL/GenBank/DDBJ whole genome shotgun (WGS) entry which is preliminary data.</text>
</comment>
<evidence type="ECO:0000256" key="3">
    <source>
        <dbReference type="ARBA" id="ARBA00008184"/>
    </source>
</evidence>
<keyword evidence="9" id="KW-0963">Cytoplasm</keyword>
<evidence type="ECO:0000256" key="5">
    <source>
        <dbReference type="ARBA" id="ARBA00018429"/>
    </source>
</evidence>
<evidence type="ECO:0000256" key="11">
    <source>
        <dbReference type="RuleBase" id="RU003780"/>
    </source>
</evidence>
<evidence type="ECO:0000313" key="14">
    <source>
        <dbReference type="Proteomes" id="UP000823896"/>
    </source>
</evidence>
<dbReference type="GO" id="GO:0005737">
    <property type="term" value="C:cytoplasm"/>
    <property type="evidence" value="ECO:0007669"/>
    <property type="project" value="UniProtKB-SubCell"/>
</dbReference>
<dbReference type="FunFam" id="3.40.470.10:FF:000001">
    <property type="entry name" value="Uracil-DNA glycosylase"/>
    <property type="match status" value="1"/>
</dbReference>
<dbReference type="InterPro" id="IPR018085">
    <property type="entry name" value="Ura-DNA_Glyclase_AS"/>
</dbReference>
<comment type="catalytic activity">
    <reaction evidence="1 9 11">
        <text>Hydrolyzes single-stranded DNA or mismatched double-stranded DNA and polynucleotides, releasing free uracil.</text>
        <dbReference type="EC" id="3.2.2.27"/>
    </reaction>
</comment>
<dbReference type="NCBIfam" id="NF003592">
    <property type="entry name" value="PRK05254.1-5"/>
    <property type="match status" value="1"/>
</dbReference>
<organism evidence="13 14">
    <name type="scientific">Candidatus Merdibacter merdavium</name>
    <dbReference type="NCBI Taxonomy" id="2838692"/>
    <lineage>
        <taxon>Bacteria</taxon>
        <taxon>Bacillati</taxon>
        <taxon>Bacillota</taxon>
        <taxon>Erysipelotrichia</taxon>
        <taxon>Erysipelotrichales</taxon>
        <taxon>Erysipelotrichaceae</taxon>
        <taxon>Merdibacter</taxon>
    </lineage>
</organism>
<comment type="subcellular location">
    <subcellularLocation>
        <location evidence="9">Cytoplasm</location>
    </subcellularLocation>
</comment>
<evidence type="ECO:0000256" key="10">
    <source>
        <dbReference type="PROSITE-ProRule" id="PRU10072"/>
    </source>
</evidence>
<evidence type="ECO:0000256" key="8">
    <source>
        <dbReference type="ARBA" id="ARBA00023204"/>
    </source>
</evidence>
<keyword evidence="13" id="KW-0326">Glycosidase</keyword>
<dbReference type="NCBIfam" id="NF003589">
    <property type="entry name" value="PRK05254.1-2"/>
    <property type="match status" value="1"/>
</dbReference>
<dbReference type="NCBIfam" id="NF003591">
    <property type="entry name" value="PRK05254.1-4"/>
    <property type="match status" value="1"/>
</dbReference>
<dbReference type="InterPro" id="IPR002043">
    <property type="entry name" value="UDG_fam1"/>
</dbReference>
<reference evidence="13" key="2">
    <citation type="submission" date="2021-04" db="EMBL/GenBank/DDBJ databases">
        <authorList>
            <person name="Gilroy R."/>
        </authorList>
    </citation>
    <scope>NUCLEOTIDE SEQUENCE</scope>
    <source>
        <strain evidence="13">CHK187-11901</strain>
    </source>
</reference>
<dbReference type="PANTHER" id="PTHR11264:SF0">
    <property type="entry name" value="URACIL-DNA GLYCOSYLASE"/>
    <property type="match status" value="1"/>
</dbReference>
<dbReference type="Gene3D" id="3.40.470.10">
    <property type="entry name" value="Uracil-DNA glycosylase-like domain"/>
    <property type="match status" value="1"/>
</dbReference>
<evidence type="ECO:0000256" key="9">
    <source>
        <dbReference type="HAMAP-Rule" id="MF_00148"/>
    </source>
</evidence>
<protein>
    <recommendedName>
        <fullName evidence="5 9">Uracil-DNA glycosylase</fullName>
        <shortName evidence="9">UDG</shortName>
        <ecNumber evidence="4 9">3.2.2.27</ecNumber>
    </recommendedName>
</protein>
<proteinExistence type="inferred from homology"/>
<dbReference type="NCBIfam" id="NF003588">
    <property type="entry name" value="PRK05254.1-1"/>
    <property type="match status" value="1"/>
</dbReference>
<feature type="active site" description="Proton acceptor" evidence="9 10">
    <location>
        <position position="64"/>
    </location>
</feature>
<feature type="domain" description="Uracil-DNA glycosylase-like" evidence="12">
    <location>
        <begin position="49"/>
        <end position="209"/>
    </location>
</feature>
<evidence type="ECO:0000256" key="6">
    <source>
        <dbReference type="ARBA" id="ARBA00022763"/>
    </source>
</evidence>
<evidence type="ECO:0000256" key="4">
    <source>
        <dbReference type="ARBA" id="ARBA00012030"/>
    </source>
</evidence>
<dbReference type="InterPro" id="IPR036895">
    <property type="entry name" value="Uracil-DNA_glycosylase-like_sf"/>
</dbReference>
<accession>A0A9D2SUG3</accession>
<reference evidence="13" key="1">
    <citation type="journal article" date="2021" name="PeerJ">
        <title>Extensive microbial diversity within the chicken gut microbiome revealed by metagenomics and culture.</title>
        <authorList>
            <person name="Gilroy R."/>
            <person name="Ravi A."/>
            <person name="Getino M."/>
            <person name="Pursley I."/>
            <person name="Horton D.L."/>
            <person name="Alikhan N.F."/>
            <person name="Baker D."/>
            <person name="Gharbi K."/>
            <person name="Hall N."/>
            <person name="Watson M."/>
            <person name="Adriaenssens E.M."/>
            <person name="Foster-Nyarko E."/>
            <person name="Jarju S."/>
            <person name="Secka A."/>
            <person name="Antonio M."/>
            <person name="Oren A."/>
            <person name="Chaudhuri R.R."/>
            <person name="La Ragione R."/>
            <person name="Hildebrand F."/>
            <person name="Pallen M.J."/>
        </authorList>
    </citation>
    <scope>NUCLEOTIDE SEQUENCE</scope>
    <source>
        <strain evidence="13">CHK187-11901</strain>
    </source>
</reference>
<dbReference type="PROSITE" id="PS00130">
    <property type="entry name" value="U_DNA_GLYCOSYLASE"/>
    <property type="match status" value="1"/>
</dbReference>
<evidence type="ECO:0000313" key="13">
    <source>
        <dbReference type="EMBL" id="HJC36178.1"/>
    </source>
</evidence>
<gene>
    <name evidence="9" type="primary">ung</name>
    <name evidence="13" type="ORF">H9702_03490</name>
</gene>
<evidence type="ECO:0000256" key="7">
    <source>
        <dbReference type="ARBA" id="ARBA00022801"/>
    </source>
</evidence>
<dbReference type="EC" id="3.2.2.27" evidence="4 9"/>
<evidence type="ECO:0000256" key="2">
    <source>
        <dbReference type="ARBA" id="ARBA00002631"/>
    </source>
</evidence>
<comment type="similarity">
    <text evidence="3 9 11">Belongs to the uracil-DNA glycosylase (UDG) superfamily. UNG family.</text>
</comment>
<dbReference type="GO" id="GO:0004844">
    <property type="term" value="F:uracil DNA N-glycosylase activity"/>
    <property type="evidence" value="ECO:0007669"/>
    <property type="project" value="UniProtKB-UniRule"/>
</dbReference>
<dbReference type="HAMAP" id="MF_00148">
    <property type="entry name" value="UDG"/>
    <property type="match status" value="1"/>
</dbReference>
<evidence type="ECO:0000259" key="12">
    <source>
        <dbReference type="SMART" id="SM00986"/>
    </source>
</evidence>
<dbReference type="GO" id="GO:0097510">
    <property type="term" value="P:base-excision repair, AP site formation via deaminated base removal"/>
    <property type="evidence" value="ECO:0007669"/>
    <property type="project" value="TreeGrafter"/>
</dbReference>
<keyword evidence="8 9" id="KW-0234">DNA repair</keyword>
<comment type="function">
    <text evidence="2 9 11">Excises uracil residues from the DNA which can arise as a result of misincorporation of dUMP residues by DNA polymerase or due to deamination of cytosine.</text>
</comment>
<sequence length="221" mass="25099">MVHIGNDWDQLLADEFKKDYYQRLRKFLAYEYAHYHVYPDMYDIFNALKLTPYHQVKAVILGQDPYHGKGQAHGLCFSVQRGVAPPPSLQNIFAELHRDVGFQIPDHGCLEKWARQGVLMLNTVLTVREGQPNSHANKGWEILTDQIIRLLDARPAPLVFLLWGRNAKAKQSLLSSPAHLILATSHPSPYSVNYGFAGCAHFSKTNAFLQANHVAPIDWQL</sequence>